<proteinExistence type="predicted"/>
<organism evidence="2 3">
    <name type="scientific">Aliikangiella marina</name>
    <dbReference type="NCBI Taxonomy" id="1712262"/>
    <lineage>
        <taxon>Bacteria</taxon>
        <taxon>Pseudomonadati</taxon>
        <taxon>Pseudomonadota</taxon>
        <taxon>Gammaproteobacteria</taxon>
        <taxon>Oceanospirillales</taxon>
        <taxon>Pleioneaceae</taxon>
        <taxon>Aliikangiella</taxon>
    </lineage>
</organism>
<dbReference type="Gene3D" id="3.30.70.1290">
    <property type="entry name" value="Transposase IS200-like"/>
    <property type="match status" value="1"/>
</dbReference>
<comment type="caution">
    <text evidence="2">The sequence shown here is derived from an EMBL/GenBank/DDBJ whole genome shotgun (WGS) entry which is preliminary data.</text>
</comment>
<reference evidence="2 3" key="1">
    <citation type="submission" date="2019-06" db="EMBL/GenBank/DDBJ databases">
        <title>Draft genome of Aliikangiella marina GYP-15.</title>
        <authorList>
            <person name="Wang G."/>
        </authorList>
    </citation>
    <scope>NUCLEOTIDE SEQUENCE [LARGE SCALE GENOMIC DNA]</scope>
    <source>
        <strain evidence="2 3">GYP-15</strain>
    </source>
</reference>
<dbReference type="InterPro" id="IPR036515">
    <property type="entry name" value="Transposase_17_sf"/>
</dbReference>
<sequence>MAIKRSEQIDSENAGYYHLMSRCVRRAFLCGVDEATGISFEHRRAWIEQRIVQLAEIFAIEVYSYAVMHNHYHLVVYSNPLGPCQWTDLEVADRWLRLFPGKLNNPQLKHQRALRLQAIADDKALLAEYRHRLGSISWLMRCINEPIAKRSNQEDCVKGHFWESRFTSQALLDEAAALTCMAYVDLNPVRAGLTDSLETSDYTSIQSRLNSISEAKLNKALESLAGKVRERTMVIPLKDYIELVEWTGKTIIHPNKAHLPSRLLPILQQLNINQASWLNQVNHYERNFYRAVGPLDLIRAYTERLKLKWLKGISNIRALYLTTT</sequence>
<dbReference type="GO" id="GO:0003677">
    <property type="term" value="F:DNA binding"/>
    <property type="evidence" value="ECO:0007669"/>
    <property type="project" value="InterPro"/>
</dbReference>
<dbReference type="RefSeq" id="WP_142888519.1">
    <property type="nucleotide sequence ID" value="NZ_VIKR01000001.1"/>
</dbReference>
<feature type="domain" description="Transposase IS200-like" evidence="1">
    <location>
        <begin position="12"/>
        <end position="187"/>
    </location>
</feature>
<gene>
    <name evidence="2" type="ORF">FLL45_04210</name>
</gene>
<dbReference type="PANTHER" id="PTHR34322">
    <property type="entry name" value="TRANSPOSASE, Y1_TNP DOMAIN-CONTAINING"/>
    <property type="match status" value="1"/>
</dbReference>
<dbReference type="OrthoDB" id="9814067at2"/>
<dbReference type="InterPro" id="IPR002686">
    <property type="entry name" value="Transposase_17"/>
</dbReference>
<dbReference type="GO" id="GO:0006313">
    <property type="term" value="P:DNA transposition"/>
    <property type="evidence" value="ECO:0007669"/>
    <property type="project" value="InterPro"/>
</dbReference>
<dbReference type="GO" id="GO:0004803">
    <property type="term" value="F:transposase activity"/>
    <property type="evidence" value="ECO:0007669"/>
    <property type="project" value="InterPro"/>
</dbReference>
<dbReference type="Proteomes" id="UP000317839">
    <property type="component" value="Unassembled WGS sequence"/>
</dbReference>
<evidence type="ECO:0000313" key="3">
    <source>
        <dbReference type="Proteomes" id="UP000317839"/>
    </source>
</evidence>
<dbReference type="EMBL" id="VIKR01000001">
    <property type="protein sequence ID" value="TQV77159.1"/>
    <property type="molecule type" value="Genomic_DNA"/>
</dbReference>
<protein>
    <submittedName>
        <fullName evidence="2">Transposase</fullName>
    </submittedName>
</protein>
<name>A0A545TIV4_9GAMM</name>
<dbReference type="SMART" id="SM01321">
    <property type="entry name" value="Y1_Tnp"/>
    <property type="match status" value="1"/>
</dbReference>
<dbReference type="PANTHER" id="PTHR34322:SF2">
    <property type="entry name" value="TRANSPOSASE IS200-LIKE DOMAIN-CONTAINING PROTEIN"/>
    <property type="match status" value="1"/>
</dbReference>
<keyword evidence="3" id="KW-1185">Reference proteome</keyword>
<evidence type="ECO:0000259" key="1">
    <source>
        <dbReference type="SMART" id="SM01321"/>
    </source>
</evidence>
<accession>A0A545TIV4</accession>
<dbReference type="SUPFAM" id="SSF143422">
    <property type="entry name" value="Transposase IS200-like"/>
    <property type="match status" value="1"/>
</dbReference>
<evidence type="ECO:0000313" key="2">
    <source>
        <dbReference type="EMBL" id="TQV77159.1"/>
    </source>
</evidence>
<dbReference type="AlphaFoldDB" id="A0A545TIV4"/>